<dbReference type="Pfam" id="PF04464">
    <property type="entry name" value="Glyphos_transf"/>
    <property type="match status" value="1"/>
</dbReference>
<dbReference type="GO" id="GO:0047355">
    <property type="term" value="F:CDP-glycerol glycerophosphotransferase activity"/>
    <property type="evidence" value="ECO:0007669"/>
    <property type="project" value="InterPro"/>
</dbReference>
<sequence>MRRYLFYVSQPYSYAILRPLQAAIRERGDEVAWLVVGCTAKPLGADEKRVMSFREARAWAAEAVFCPGDWVPFFLPGIKVKVFHGLPINKRAHKPEKQSHFRIRGWFDLYCTMAETDTRRYQKLAAEYGHFAVAKTGWPKLDAILASQPKGDAHNGDKLPTVFYASTFSDDVTSAPHLVNVIRRMRDSGKWRFIVTLHPKMPEQIVAEYRAMANEYLTFIESDQDFIPLMSHADVMLCDTSSILFEFMFLDTPVVTFRTNMPGPYLLDTKTPEQVEPALREALTHPPELMANMRRFADELHEFRDGQSSKRVLDAVECFLDNPPKLKKKPLNLLRKIRIGLRLRREAALQKRLDQSGA</sequence>
<protein>
    <submittedName>
        <fullName evidence="1">CDP-glycerol--poly(Glycerophosphate) glycerophosphotransferase</fullName>
    </submittedName>
</protein>
<evidence type="ECO:0000313" key="2">
    <source>
        <dbReference type="Proteomes" id="UP000013165"/>
    </source>
</evidence>
<dbReference type="eggNOG" id="COG1887">
    <property type="taxonomic scope" value="Bacteria"/>
</dbReference>
<dbReference type="InterPro" id="IPR007554">
    <property type="entry name" value="Glycerophosphate_synth"/>
</dbReference>
<dbReference type="InterPro" id="IPR029767">
    <property type="entry name" value="WecB-like"/>
</dbReference>
<comment type="caution">
    <text evidence="1">The sequence shown here is derived from an EMBL/GenBank/DDBJ whole genome shotgun (WGS) entry which is preliminary data.</text>
</comment>
<proteinExistence type="predicted"/>
<name>N6WM51_9GAMM</name>
<dbReference type="STRING" id="626887.J057_14255"/>
<dbReference type="InterPro" id="IPR016886">
    <property type="entry name" value="UCP028458_glyceroPtfrase"/>
</dbReference>
<dbReference type="GO" id="GO:0016020">
    <property type="term" value="C:membrane"/>
    <property type="evidence" value="ECO:0007669"/>
    <property type="project" value="InterPro"/>
</dbReference>
<dbReference type="PANTHER" id="PTHR43174">
    <property type="entry name" value="UDP-N-ACETYLGLUCOSAMINE 2-EPIMERASE"/>
    <property type="match status" value="1"/>
</dbReference>
<dbReference type="PATRIC" id="fig|626887.3.peg.2845"/>
<keyword evidence="1" id="KW-0808">Transferase</keyword>
<dbReference type="PANTHER" id="PTHR43174:SF1">
    <property type="entry name" value="UDP-N-ACETYLGLUCOSAMINE 2-EPIMERASE"/>
    <property type="match status" value="1"/>
</dbReference>
<dbReference type="Gene3D" id="3.40.50.12580">
    <property type="match status" value="1"/>
</dbReference>
<dbReference type="HOGENOM" id="CLU_787426_0_0_6"/>
<dbReference type="AlphaFoldDB" id="N6WM51"/>
<keyword evidence="2" id="KW-1185">Reference proteome</keyword>
<dbReference type="EMBL" id="APLQ01000014">
    <property type="protein sequence ID" value="ENO12571.1"/>
    <property type="molecule type" value="Genomic_DNA"/>
</dbReference>
<dbReference type="OrthoDB" id="6212418at2"/>
<accession>N6WM51</accession>
<dbReference type="SUPFAM" id="SSF53756">
    <property type="entry name" value="UDP-Glycosyltransferase/glycogen phosphorylase"/>
    <property type="match status" value="1"/>
</dbReference>
<evidence type="ECO:0000313" key="1">
    <source>
        <dbReference type="EMBL" id="ENO12571.1"/>
    </source>
</evidence>
<dbReference type="PIRSF" id="PIRSF028458">
    <property type="entry name" value="UCP028458_glyceroPtfrase"/>
    <property type="match status" value="1"/>
</dbReference>
<gene>
    <name evidence="1" type="ORF">J057_14255</name>
</gene>
<dbReference type="Proteomes" id="UP000013165">
    <property type="component" value="Unassembled WGS sequence"/>
</dbReference>
<reference evidence="1 2" key="1">
    <citation type="journal article" date="2013" name="Genome Announc.">
        <title>Genome Sequence of the Polycyclic Aromatic Hydrocarbon-Degrading Bacterium Strain Marinobacter nanhaiticus D15-8WT.</title>
        <authorList>
            <person name="Cui Z."/>
            <person name="Gao W."/>
            <person name="Li Q."/>
            <person name="Xu G."/>
            <person name="Zheng L."/>
        </authorList>
    </citation>
    <scope>NUCLEOTIDE SEQUENCE [LARGE SCALE GENOMIC DNA]</scope>
    <source>
        <strain evidence="1 2">D15-8W</strain>
    </source>
</reference>
<dbReference type="RefSeq" id="WP_004580801.1">
    <property type="nucleotide sequence ID" value="NZ_AP028878.1"/>
</dbReference>
<dbReference type="InterPro" id="IPR043148">
    <property type="entry name" value="TagF_C"/>
</dbReference>
<organism evidence="1 2">
    <name type="scientific">Marinobacter nanhaiticus D15-8W</name>
    <dbReference type="NCBI Taxonomy" id="626887"/>
    <lineage>
        <taxon>Bacteria</taxon>
        <taxon>Pseudomonadati</taxon>
        <taxon>Pseudomonadota</taxon>
        <taxon>Gammaproteobacteria</taxon>
        <taxon>Pseudomonadales</taxon>
        <taxon>Marinobacteraceae</taxon>
        <taxon>Marinobacter</taxon>
    </lineage>
</organism>